<dbReference type="KEGG" id="pvo:PVOR_13799"/>
<dbReference type="AlphaFoldDB" id="A0A2R9SVP8"/>
<sequence>MKGRLQMSSMQSLFDEQRRLFAWSDKKVAA</sequence>
<dbReference type="EMBL" id="ADHJ01000020">
    <property type="protein sequence ID" value="EFU41442.1"/>
    <property type="molecule type" value="Genomic_DNA"/>
</dbReference>
<evidence type="ECO:0000313" key="1">
    <source>
        <dbReference type="EMBL" id="EFU41442.1"/>
    </source>
</evidence>
<proteinExistence type="predicted"/>
<reference evidence="1 2" key="1">
    <citation type="journal article" date="2010" name="BMC Genomics">
        <title>Genome sequence of the pattern forming Paenibacillus vortex bacterium reveals potential for thriving in complex environments.</title>
        <authorList>
            <person name="Sirota-Madi A."/>
            <person name="Olender T."/>
            <person name="Helman Y."/>
            <person name="Ingham C."/>
            <person name="Brainis I."/>
            <person name="Roth D."/>
            <person name="Hagi E."/>
            <person name="Brodsky L."/>
            <person name="Leshkowitz D."/>
            <person name="Galatenko V."/>
            <person name="Nikolaev V."/>
            <person name="Mugasimangalam R.C."/>
            <person name="Bransburg-Zabary S."/>
            <person name="Gutnick D.L."/>
            <person name="Lancet D."/>
            <person name="Ben-Jacob E."/>
        </authorList>
    </citation>
    <scope>NUCLEOTIDE SEQUENCE [LARGE SCALE GENOMIC DNA]</scope>
    <source>
        <strain evidence="1 2">V453</strain>
    </source>
</reference>
<evidence type="ECO:0000313" key="2">
    <source>
        <dbReference type="Proteomes" id="UP000003094"/>
    </source>
</evidence>
<comment type="caution">
    <text evidence="1">The sequence shown here is derived from an EMBL/GenBank/DDBJ whole genome shotgun (WGS) entry which is preliminary data.</text>
</comment>
<dbReference type="Proteomes" id="UP000003094">
    <property type="component" value="Unassembled WGS sequence"/>
</dbReference>
<gene>
    <name evidence="1" type="ORF">PVOR_13799</name>
</gene>
<name>A0A2R9SVP8_9BACL</name>
<organism evidence="1 2">
    <name type="scientific">Paenibacillus vortex V453</name>
    <dbReference type="NCBI Taxonomy" id="715225"/>
    <lineage>
        <taxon>Bacteria</taxon>
        <taxon>Bacillati</taxon>
        <taxon>Bacillota</taxon>
        <taxon>Bacilli</taxon>
        <taxon>Bacillales</taxon>
        <taxon>Paenibacillaceae</taxon>
        <taxon>Paenibacillus</taxon>
    </lineage>
</organism>
<protein>
    <submittedName>
        <fullName evidence="1">Uncharacterized protein</fullName>
    </submittedName>
</protein>
<accession>A0A2R9SVP8</accession>
<keyword evidence="2" id="KW-1185">Reference proteome</keyword>